<reference evidence="3 4" key="1">
    <citation type="submission" date="2018-05" db="EMBL/GenBank/DDBJ databases">
        <title>Genomic analysis of Gracilibacillus dipsosauri DD1 reveals novel features of a salt-tolerant amylase.</title>
        <authorList>
            <person name="Deutch C.E."/>
            <person name="Yang S."/>
        </authorList>
    </citation>
    <scope>NUCLEOTIDE SEQUENCE [LARGE SCALE GENOMIC DNA]</scope>
    <source>
        <strain evidence="3 4">DD1</strain>
    </source>
</reference>
<feature type="domain" description="DinB-like" evidence="2">
    <location>
        <begin position="26"/>
        <end position="119"/>
    </location>
</feature>
<evidence type="ECO:0000256" key="1">
    <source>
        <dbReference type="SAM" id="Coils"/>
    </source>
</evidence>
<dbReference type="SUPFAM" id="SSF109854">
    <property type="entry name" value="DinB/YfiT-like putative metalloenzymes"/>
    <property type="match status" value="1"/>
</dbReference>
<keyword evidence="1" id="KW-0175">Coiled coil</keyword>
<dbReference type="Pfam" id="PF12867">
    <property type="entry name" value="DinB_2"/>
    <property type="match status" value="1"/>
</dbReference>
<dbReference type="OrthoDB" id="9798830at2"/>
<gene>
    <name evidence="3" type="ORF">DLJ74_03685</name>
</gene>
<organism evidence="3 4">
    <name type="scientific">Gracilibacillus dipsosauri</name>
    <dbReference type="NCBI Taxonomy" id="178340"/>
    <lineage>
        <taxon>Bacteria</taxon>
        <taxon>Bacillati</taxon>
        <taxon>Bacillota</taxon>
        <taxon>Bacilli</taxon>
        <taxon>Bacillales</taxon>
        <taxon>Bacillaceae</taxon>
        <taxon>Gracilibacillus</taxon>
    </lineage>
</organism>
<evidence type="ECO:0000259" key="2">
    <source>
        <dbReference type="Pfam" id="PF12867"/>
    </source>
</evidence>
<dbReference type="InterPro" id="IPR034660">
    <property type="entry name" value="DinB/YfiT-like"/>
</dbReference>
<dbReference type="InterPro" id="IPR024775">
    <property type="entry name" value="DinB-like"/>
</dbReference>
<feature type="coiled-coil region" evidence="1">
    <location>
        <begin position="90"/>
        <end position="117"/>
    </location>
</feature>
<evidence type="ECO:0000313" key="3">
    <source>
        <dbReference type="EMBL" id="PWU70033.1"/>
    </source>
</evidence>
<accession>A0A317L3I7</accession>
<name>A0A317L3I7_9BACI</name>
<keyword evidence="4" id="KW-1185">Reference proteome</keyword>
<proteinExistence type="predicted"/>
<dbReference type="RefSeq" id="WP_109983405.1">
    <property type="nucleotide sequence ID" value="NZ_QGTD01000004.1"/>
</dbReference>
<sequence length="153" mass="18337">MSLKQHLLNQFRACHNQDSWFVSLKTAITGLSSEQAAYKTNFTNSISEIVHHLYFYNKLELNRMRKVKDNTRVSDNKETFSEESDWDELVKKIFRIMTEWEEEIENSEEERLKRSCESLTYINLHNAYHIGQIVHIRKDRQFWDKGQGVDYTI</sequence>
<dbReference type="EMBL" id="QGTD01000004">
    <property type="protein sequence ID" value="PWU70033.1"/>
    <property type="molecule type" value="Genomic_DNA"/>
</dbReference>
<comment type="caution">
    <text evidence="3">The sequence shown here is derived from an EMBL/GenBank/DDBJ whole genome shotgun (WGS) entry which is preliminary data.</text>
</comment>
<dbReference type="Proteomes" id="UP000245624">
    <property type="component" value="Unassembled WGS sequence"/>
</dbReference>
<protein>
    <submittedName>
        <fullName evidence="3">DinB family protein</fullName>
    </submittedName>
</protein>
<dbReference type="Gene3D" id="1.20.120.450">
    <property type="entry name" value="dinb family like domain"/>
    <property type="match status" value="1"/>
</dbReference>
<evidence type="ECO:0000313" key="4">
    <source>
        <dbReference type="Proteomes" id="UP000245624"/>
    </source>
</evidence>
<dbReference type="AlphaFoldDB" id="A0A317L3I7"/>